<dbReference type="NCBIfam" id="TIGR00550">
    <property type="entry name" value="nadA"/>
    <property type="match status" value="1"/>
</dbReference>
<keyword evidence="4" id="KW-0004">4Fe-4S</keyword>
<dbReference type="UniPathway" id="UPA00253">
    <property type="reaction ID" value="UER00327"/>
</dbReference>
<dbReference type="OrthoDB" id="9801204at2"/>
<keyword evidence="12" id="KW-1185">Reference proteome</keyword>
<dbReference type="EMBL" id="LT907975">
    <property type="protein sequence ID" value="SOB57699.1"/>
    <property type="molecule type" value="Genomic_DNA"/>
</dbReference>
<protein>
    <recommendedName>
        <fullName evidence="3 10">Quinolinate synthase</fullName>
        <ecNumber evidence="3 10">2.5.1.72</ecNumber>
    </recommendedName>
</protein>
<dbReference type="SUPFAM" id="SSF142754">
    <property type="entry name" value="NadA-like"/>
    <property type="match status" value="1"/>
</dbReference>
<evidence type="ECO:0000256" key="6">
    <source>
        <dbReference type="ARBA" id="ARBA00022679"/>
    </source>
</evidence>
<dbReference type="EC" id="2.5.1.72" evidence="3 10"/>
<dbReference type="KEGG" id="pprf:DPRO_0812"/>
<dbReference type="PANTHER" id="PTHR30573">
    <property type="entry name" value="QUINOLINATE SYNTHETASE A"/>
    <property type="match status" value="1"/>
</dbReference>
<evidence type="ECO:0000313" key="11">
    <source>
        <dbReference type="EMBL" id="SOB57699.1"/>
    </source>
</evidence>
<keyword evidence="9" id="KW-0411">Iron-sulfur</keyword>
<evidence type="ECO:0000256" key="8">
    <source>
        <dbReference type="ARBA" id="ARBA00023004"/>
    </source>
</evidence>
<evidence type="ECO:0000256" key="9">
    <source>
        <dbReference type="ARBA" id="ARBA00023014"/>
    </source>
</evidence>
<accession>A0A2C8F567</accession>
<dbReference type="GO" id="GO:0034628">
    <property type="term" value="P:'de novo' NAD+ biosynthetic process from L-aspartate"/>
    <property type="evidence" value="ECO:0007669"/>
    <property type="project" value="TreeGrafter"/>
</dbReference>
<dbReference type="GO" id="GO:0051539">
    <property type="term" value="F:4 iron, 4 sulfur cluster binding"/>
    <property type="evidence" value="ECO:0007669"/>
    <property type="project" value="UniProtKB-KW"/>
</dbReference>
<keyword evidence="5" id="KW-0662">Pyridine nucleotide biosynthesis</keyword>
<comment type="cofactor">
    <cofactor evidence="1">
        <name>[4Fe-4S] cluster</name>
        <dbReference type="ChEBI" id="CHEBI:49883"/>
    </cofactor>
</comment>
<evidence type="ECO:0000256" key="4">
    <source>
        <dbReference type="ARBA" id="ARBA00022485"/>
    </source>
</evidence>
<organism evidence="11 12">
    <name type="scientific">Pseudodesulfovibrio profundus</name>
    <dbReference type="NCBI Taxonomy" id="57320"/>
    <lineage>
        <taxon>Bacteria</taxon>
        <taxon>Pseudomonadati</taxon>
        <taxon>Thermodesulfobacteriota</taxon>
        <taxon>Desulfovibrionia</taxon>
        <taxon>Desulfovibrionales</taxon>
        <taxon>Desulfovibrionaceae</taxon>
    </lineage>
</organism>
<dbReference type="GO" id="GO:0008987">
    <property type="term" value="F:quinolinate synthetase A activity"/>
    <property type="evidence" value="ECO:0007669"/>
    <property type="project" value="UniProtKB-UniRule"/>
</dbReference>
<evidence type="ECO:0000256" key="3">
    <source>
        <dbReference type="ARBA" id="ARBA00012669"/>
    </source>
</evidence>
<keyword evidence="7" id="KW-0479">Metal-binding</keyword>
<name>A0A2C8F567_9BACT</name>
<evidence type="ECO:0000256" key="10">
    <source>
        <dbReference type="NCBIfam" id="TIGR00550"/>
    </source>
</evidence>
<dbReference type="Proteomes" id="UP000219215">
    <property type="component" value="Chromosome DPRO"/>
</dbReference>
<dbReference type="GO" id="GO:0046872">
    <property type="term" value="F:metal ion binding"/>
    <property type="evidence" value="ECO:0007669"/>
    <property type="project" value="UniProtKB-KW"/>
</dbReference>
<dbReference type="RefSeq" id="WP_097010907.1">
    <property type="nucleotide sequence ID" value="NZ_LT907975.1"/>
</dbReference>
<evidence type="ECO:0000256" key="5">
    <source>
        <dbReference type="ARBA" id="ARBA00022642"/>
    </source>
</evidence>
<gene>
    <name evidence="11" type="primary">nadA</name>
    <name evidence="11" type="ORF">DPRO_0812</name>
</gene>
<dbReference type="AlphaFoldDB" id="A0A2C8F567"/>
<evidence type="ECO:0000313" key="12">
    <source>
        <dbReference type="Proteomes" id="UP000219215"/>
    </source>
</evidence>
<sequence length="346" mass="38061">MNKATDTILSIKKAMGDRLAILGHHYQSDEVIQYTDIRGDSLELSRRISGLDAEYIVFCGVYFMAESAAILQREGQKIHIPNTEATCPMADMAIAENVEKTLNILQKDGRKIIPLTYVNSSAAVKGVVGRFGGSVCTSANAKTMLEWAMGQGDAVLFLPDKHLARNTANTLGIPEDKRIILSDAVIDSDPELHVFTDQAADKDLIIWPGFCPIHEEFQLETIQHIRQEEPEAQIVVHPECDPKVVQAADGNGSTTFLIKYVEEAPSGATIYIGTEDNLVQRLAKRFEGEKTIKPLSVSLCEDMGKITLVNLAALLENIENIQPVEVEDSIKEPAKLALERMLKACS</sequence>
<dbReference type="InterPro" id="IPR036094">
    <property type="entry name" value="NadA_sf"/>
</dbReference>
<dbReference type="PANTHER" id="PTHR30573:SF0">
    <property type="entry name" value="QUINOLINATE SYNTHASE, CHLOROPLASTIC"/>
    <property type="match status" value="1"/>
</dbReference>
<keyword evidence="6 11" id="KW-0808">Transferase</keyword>
<evidence type="ECO:0000256" key="2">
    <source>
        <dbReference type="ARBA" id="ARBA00005065"/>
    </source>
</evidence>
<dbReference type="InterPro" id="IPR003473">
    <property type="entry name" value="NadA"/>
</dbReference>
<comment type="pathway">
    <text evidence="2">Cofactor biosynthesis; NAD(+) biosynthesis; quinolinate from iminoaspartate: step 1/1.</text>
</comment>
<evidence type="ECO:0000256" key="7">
    <source>
        <dbReference type="ARBA" id="ARBA00022723"/>
    </source>
</evidence>
<proteinExistence type="predicted"/>
<keyword evidence="8" id="KW-0408">Iron</keyword>
<evidence type="ECO:0000256" key="1">
    <source>
        <dbReference type="ARBA" id="ARBA00001966"/>
    </source>
</evidence>
<dbReference type="NCBIfam" id="NF006883">
    <property type="entry name" value="PRK09375.2-4"/>
    <property type="match status" value="1"/>
</dbReference>
<reference evidence="12" key="1">
    <citation type="submission" date="2017-09" db="EMBL/GenBank/DDBJ databases">
        <authorList>
            <person name="Regsiter A."/>
            <person name="William W."/>
        </authorList>
    </citation>
    <scope>NUCLEOTIDE SEQUENCE [LARGE SCALE GENOMIC DNA]</scope>
    <source>
        <strain evidence="12">500-1</strain>
    </source>
</reference>
<dbReference type="Gene3D" id="3.40.50.10800">
    <property type="entry name" value="NadA-like"/>
    <property type="match status" value="3"/>
</dbReference>
<dbReference type="Pfam" id="PF02445">
    <property type="entry name" value="NadA"/>
    <property type="match status" value="1"/>
</dbReference>
<dbReference type="GO" id="GO:0005829">
    <property type="term" value="C:cytosol"/>
    <property type="evidence" value="ECO:0007669"/>
    <property type="project" value="TreeGrafter"/>
</dbReference>